<gene>
    <name evidence="3" type="ORF">MNBD_ALPHA08-1888</name>
</gene>
<dbReference type="Gene3D" id="3.60.110.10">
    <property type="entry name" value="Carbon-nitrogen hydrolase"/>
    <property type="match status" value="1"/>
</dbReference>
<evidence type="ECO:0000256" key="1">
    <source>
        <dbReference type="ARBA" id="ARBA00022801"/>
    </source>
</evidence>
<dbReference type="AlphaFoldDB" id="A0A3B0RDC7"/>
<dbReference type="PANTHER" id="PTHR23088:SF27">
    <property type="entry name" value="DEAMINATED GLUTATHIONE AMIDASE"/>
    <property type="match status" value="1"/>
</dbReference>
<reference evidence="3" key="1">
    <citation type="submission" date="2018-06" db="EMBL/GenBank/DDBJ databases">
        <authorList>
            <person name="Zhirakovskaya E."/>
        </authorList>
    </citation>
    <scope>NUCLEOTIDE SEQUENCE</scope>
</reference>
<dbReference type="CDD" id="cd07572">
    <property type="entry name" value="nit"/>
    <property type="match status" value="1"/>
</dbReference>
<name>A0A3B0RDC7_9ZZZZ</name>
<keyword evidence="1 3" id="KW-0378">Hydrolase</keyword>
<dbReference type="InterPro" id="IPR003010">
    <property type="entry name" value="C-N_Hydrolase"/>
</dbReference>
<protein>
    <submittedName>
        <fullName evidence="3">FIG147869: Carbon-nitrogen hydrolase</fullName>
    </submittedName>
</protein>
<organism evidence="3">
    <name type="scientific">hydrothermal vent metagenome</name>
    <dbReference type="NCBI Taxonomy" id="652676"/>
    <lineage>
        <taxon>unclassified sequences</taxon>
        <taxon>metagenomes</taxon>
        <taxon>ecological metagenomes</taxon>
    </lineage>
</organism>
<evidence type="ECO:0000259" key="2">
    <source>
        <dbReference type="PROSITE" id="PS50263"/>
    </source>
</evidence>
<dbReference type="EMBL" id="UOEC01000015">
    <property type="protein sequence ID" value="VAV86886.1"/>
    <property type="molecule type" value="Genomic_DNA"/>
</dbReference>
<feature type="domain" description="CN hydrolase" evidence="2">
    <location>
        <begin position="1"/>
        <end position="248"/>
    </location>
</feature>
<accession>A0A3B0RDC7</accession>
<dbReference type="GO" id="GO:0016811">
    <property type="term" value="F:hydrolase activity, acting on carbon-nitrogen (but not peptide) bonds, in linear amides"/>
    <property type="evidence" value="ECO:0007669"/>
    <property type="project" value="InterPro"/>
</dbReference>
<proteinExistence type="predicted"/>
<dbReference type="PANTHER" id="PTHR23088">
    <property type="entry name" value="NITRILASE-RELATED"/>
    <property type="match status" value="1"/>
</dbReference>
<dbReference type="PROSITE" id="PS50263">
    <property type="entry name" value="CN_HYDROLASE"/>
    <property type="match status" value="1"/>
</dbReference>
<dbReference type="InterPro" id="IPR036526">
    <property type="entry name" value="C-N_Hydrolase_sf"/>
</dbReference>
<dbReference type="SUPFAM" id="SSF56317">
    <property type="entry name" value="Carbon-nitrogen hydrolase"/>
    <property type="match status" value="1"/>
</dbReference>
<dbReference type="Pfam" id="PF00795">
    <property type="entry name" value="CN_hydrolase"/>
    <property type="match status" value="1"/>
</dbReference>
<dbReference type="InterPro" id="IPR045254">
    <property type="entry name" value="Nit1/2_C-N_Hydrolase"/>
</dbReference>
<evidence type="ECO:0000313" key="3">
    <source>
        <dbReference type="EMBL" id="VAV86886.1"/>
    </source>
</evidence>
<sequence length="269" mass="29443">MKVACIQMCSGRDVDLNIDDASRRISGAVADGADFVLTPEVTNLLEEDKEKLFAKVGTMDDDKAVRAFGQLAKELKIHLLIGSLALQSGDGKLVNRSILFLPDGTITAFYDKIHMFDVDLGEGEYYRESANYKAGTRAVIADLPWGKLGMSICYDVRFAHLYRKLAKSGAQFLSVPAAFTVPSGKAHWHVLLRARAIETGSFVFAPAQVGNHENGRETFGHSLIISPWGEILADAGREPGVIIADIDLAEVNQARNKIPALQHDREFSL</sequence>